<dbReference type="EMBL" id="KI393970">
    <property type="protein sequence ID" value="ERN05931.1"/>
    <property type="molecule type" value="Genomic_DNA"/>
</dbReference>
<accession>W1PE76</accession>
<name>W1PE76_AMBTC</name>
<keyword evidence="2" id="KW-1185">Reference proteome</keyword>
<dbReference type="HOGENOM" id="CLU_2834571_0_0_1"/>
<dbReference type="Gramene" id="ERN05931">
    <property type="protein sequence ID" value="ERN05931"/>
    <property type="gene ID" value="AMTR_s00145p00025340"/>
</dbReference>
<protein>
    <submittedName>
        <fullName evidence="1">Uncharacterized protein</fullName>
    </submittedName>
</protein>
<sequence>MPPSWQWDGLSCQAQAWTQNLRAPPSHAHAIFAVMGWSGPPVLTPRRELPPLAHARMPLSSRDMPG</sequence>
<evidence type="ECO:0000313" key="2">
    <source>
        <dbReference type="Proteomes" id="UP000017836"/>
    </source>
</evidence>
<evidence type="ECO:0000313" key="1">
    <source>
        <dbReference type="EMBL" id="ERN05931.1"/>
    </source>
</evidence>
<gene>
    <name evidence="1" type="ORF">AMTR_s00145p00025340</name>
</gene>
<reference evidence="2" key="1">
    <citation type="journal article" date="2013" name="Science">
        <title>The Amborella genome and the evolution of flowering plants.</title>
        <authorList>
            <consortium name="Amborella Genome Project"/>
        </authorList>
    </citation>
    <scope>NUCLEOTIDE SEQUENCE [LARGE SCALE GENOMIC DNA]</scope>
</reference>
<dbReference type="Proteomes" id="UP000017836">
    <property type="component" value="Unassembled WGS sequence"/>
</dbReference>
<organism evidence="1 2">
    <name type="scientific">Amborella trichopoda</name>
    <dbReference type="NCBI Taxonomy" id="13333"/>
    <lineage>
        <taxon>Eukaryota</taxon>
        <taxon>Viridiplantae</taxon>
        <taxon>Streptophyta</taxon>
        <taxon>Embryophyta</taxon>
        <taxon>Tracheophyta</taxon>
        <taxon>Spermatophyta</taxon>
        <taxon>Magnoliopsida</taxon>
        <taxon>Amborellales</taxon>
        <taxon>Amborellaceae</taxon>
        <taxon>Amborella</taxon>
    </lineage>
</organism>
<proteinExistence type="predicted"/>
<dbReference type="AlphaFoldDB" id="W1PE76"/>